<evidence type="ECO:0000256" key="1">
    <source>
        <dbReference type="SAM" id="Phobius"/>
    </source>
</evidence>
<dbReference type="AlphaFoldDB" id="A0A830BMD2"/>
<comment type="caution">
    <text evidence="3">The sequence shown here is derived from an EMBL/GenBank/DDBJ whole genome shotgun (WGS) entry which is preliminary data.</text>
</comment>
<evidence type="ECO:0000313" key="3">
    <source>
        <dbReference type="EMBL" id="GFP85764.1"/>
    </source>
</evidence>
<sequence length="176" mass="20694">MDNIRRKRSRKEKENDEEETEIIISLLNFLLGIIGAWYHEKYLLKDFSMTDNIERAHQRDLWMRSLSYGPTCLKQLRVTSRTFKNLCAVLRDKGGLVVTKNVTLEEIVALFLHTLAHDQKNSTITATFVRSGETISRQFHNVLRAVLKIGKLYIKQEISELSQESEERWRWFPVIV</sequence>
<evidence type="ECO:0000313" key="4">
    <source>
        <dbReference type="Proteomes" id="UP000653305"/>
    </source>
</evidence>
<keyword evidence="1" id="KW-0812">Transmembrane</keyword>
<reference evidence="3" key="1">
    <citation type="submission" date="2020-07" db="EMBL/GenBank/DDBJ databases">
        <title>Ethylene signaling mediates host invasion by parasitic plants.</title>
        <authorList>
            <person name="Yoshida S."/>
        </authorList>
    </citation>
    <scope>NUCLEOTIDE SEQUENCE</scope>
    <source>
        <strain evidence="3">Okayama</strain>
    </source>
</reference>
<feature type="domain" description="DUF8040" evidence="2">
    <location>
        <begin position="62"/>
        <end position="148"/>
    </location>
</feature>
<name>A0A830BMD2_9LAMI</name>
<keyword evidence="1" id="KW-1133">Transmembrane helix</keyword>
<organism evidence="3 4">
    <name type="scientific">Phtheirospermum japonicum</name>
    <dbReference type="NCBI Taxonomy" id="374723"/>
    <lineage>
        <taxon>Eukaryota</taxon>
        <taxon>Viridiplantae</taxon>
        <taxon>Streptophyta</taxon>
        <taxon>Embryophyta</taxon>
        <taxon>Tracheophyta</taxon>
        <taxon>Spermatophyta</taxon>
        <taxon>Magnoliopsida</taxon>
        <taxon>eudicotyledons</taxon>
        <taxon>Gunneridae</taxon>
        <taxon>Pentapetalae</taxon>
        <taxon>asterids</taxon>
        <taxon>lamiids</taxon>
        <taxon>Lamiales</taxon>
        <taxon>Orobanchaceae</taxon>
        <taxon>Orobanchaceae incertae sedis</taxon>
        <taxon>Phtheirospermum</taxon>
    </lineage>
</organism>
<protein>
    <recommendedName>
        <fullName evidence="2">DUF8040 domain-containing protein</fullName>
    </recommendedName>
</protein>
<dbReference type="PANTHER" id="PTHR22930:SF281">
    <property type="entry name" value="NUCLEASE"/>
    <property type="match status" value="1"/>
</dbReference>
<gene>
    <name evidence="3" type="ORF">PHJA_000720100</name>
</gene>
<dbReference type="InterPro" id="IPR058353">
    <property type="entry name" value="DUF8040"/>
</dbReference>
<dbReference type="InterPro" id="IPR045249">
    <property type="entry name" value="HARBI1-like"/>
</dbReference>
<keyword evidence="1" id="KW-0472">Membrane</keyword>
<keyword evidence="4" id="KW-1185">Reference proteome</keyword>
<dbReference type="Proteomes" id="UP000653305">
    <property type="component" value="Unassembled WGS sequence"/>
</dbReference>
<dbReference type="PANTHER" id="PTHR22930">
    <property type="match status" value="1"/>
</dbReference>
<proteinExistence type="predicted"/>
<dbReference type="EMBL" id="BMAC01000111">
    <property type="protein sequence ID" value="GFP85764.1"/>
    <property type="molecule type" value="Genomic_DNA"/>
</dbReference>
<evidence type="ECO:0000259" key="2">
    <source>
        <dbReference type="Pfam" id="PF26138"/>
    </source>
</evidence>
<dbReference type="OrthoDB" id="906424at2759"/>
<feature type="transmembrane region" description="Helical" evidence="1">
    <location>
        <begin position="21"/>
        <end position="39"/>
    </location>
</feature>
<accession>A0A830BMD2</accession>
<dbReference type="Pfam" id="PF26138">
    <property type="entry name" value="DUF8040"/>
    <property type="match status" value="1"/>
</dbReference>